<organism evidence="3 4">
    <name type="scientific">Kaistella carnis</name>
    <dbReference type="NCBI Taxonomy" id="1241979"/>
    <lineage>
        <taxon>Bacteria</taxon>
        <taxon>Pseudomonadati</taxon>
        <taxon>Bacteroidota</taxon>
        <taxon>Flavobacteriia</taxon>
        <taxon>Flavobacteriales</taxon>
        <taxon>Weeksellaceae</taxon>
        <taxon>Chryseobacterium group</taxon>
        <taxon>Kaistella</taxon>
    </lineage>
</organism>
<reference evidence="4" key="1">
    <citation type="submission" date="2018-11" db="EMBL/GenBank/DDBJ databases">
        <title>Proposal to divide the Flavobacteriaceae and reorganize its genera based on Amino Acid Identity values calculated from whole genome sequences.</title>
        <authorList>
            <person name="Nicholson A.C."/>
            <person name="Gulvik C.A."/>
            <person name="Whitney A.M."/>
            <person name="Humrighouse B.W."/>
            <person name="Bell M."/>
            <person name="Holmes B."/>
            <person name="Steigerwalt A.G."/>
            <person name="Villarma A."/>
            <person name="Sheth M."/>
            <person name="Batra D."/>
            <person name="Pryor J."/>
            <person name="Bernardet J.-F."/>
            <person name="Hugo C."/>
            <person name="Kampfer P."/>
            <person name="Newman J.D."/>
            <person name="McQuiston J.R."/>
        </authorList>
    </citation>
    <scope>NUCLEOTIDE SEQUENCE [LARGE SCALE GENOMIC DNA]</scope>
    <source>
        <strain evidence="4">G0081</strain>
    </source>
</reference>
<gene>
    <name evidence="3" type="ORF">EIB73_11465</name>
</gene>
<dbReference type="PANTHER" id="PTHR46825:SF9">
    <property type="entry name" value="BETA-LACTAMASE-RELATED DOMAIN-CONTAINING PROTEIN"/>
    <property type="match status" value="1"/>
</dbReference>
<evidence type="ECO:0000313" key="4">
    <source>
        <dbReference type="Proteomes" id="UP000270185"/>
    </source>
</evidence>
<feature type="chain" id="PRO_5017938380" evidence="1">
    <location>
        <begin position="26"/>
        <end position="419"/>
    </location>
</feature>
<evidence type="ECO:0000313" key="3">
    <source>
        <dbReference type="EMBL" id="AZI33767.1"/>
    </source>
</evidence>
<evidence type="ECO:0000256" key="1">
    <source>
        <dbReference type="SAM" id="SignalP"/>
    </source>
</evidence>
<dbReference type="KEGG" id="ccas:EIB73_11465"/>
<protein>
    <submittedName>
        <fullName evidence="3">Class A beta-lactamase-related serine hydrolase</fullName>
    </submittedName>
</protein>
<dbReference type="InterPro" id="IPR001466">
    <property type="entry name" value="Beta-lactam-related"/>
</dbReference>
<feature type="signal peptide" evidence="1">
    <location>
        <begin position="1"/>
        <end position="25"/>
    </location>
</feature>
<dbReference type="InterPro" id="IPR012338">
    <property type="entry name" value="Beta-lactam/transpept-like"/>
</dbReference>
<dbReference type="RefSeq" id="WP_125025407.1">
    <property type="nucleotide sequence ID" value="NZ_CP034159.1"/>
</dbReference>
<name>A0A3G8XPR4_9FLAO</name>
<dbReference type="PROSITE" id="PS51257">
    <property type="entry name" value="PROKAR_LIPOPROTEIN"/>
    <property type="match status" value="1"/>
</dbReference>
<feature type="domain" description="Beta-lactamase-related" evidence="2">
    <location>
        <begin position="80"/>
        <end position="375"/>
    </location>
</feature>
<dbReference type="EMBL" id="CP034159">
    <property type="protein sequence ID" value="AZI33767.1"/>
    <property type="molecule type" value="Genomic_DNA"/>
</dbReference>
<keyword evidence="1" id="KW-0732">Signal</keyword>
<dbReference type="Proteomes" id="UP000270185">
    <property type="component" value="Chromosome"/>
</dbReference>
<dbReference type="Pfam" id="PF00144">
    <property type="entry name" value="Beta-lactamase"/>
    <property type="match status" value="1"/>
</dbReference>
<dbReference type="GO" id="GO:0016787">
    <property type="term" value="F:hydrolase activity"/>
    <property type="evidence" value="ECO:0007669"/>
    <property type="project" value="UniProtKB-KW"/>
</dbReference>
<dbReference type="InterPro" id="IPR050491">
    <property type="entry name" value="AmpC-like"/>
</dbReference>
<dbReference type="Gene3D" id="3.40.710.10">
    <property type="entry name" value="DD-peptidase/beta-lactamase superfamily"/>
    <property type="match status" value="1"/>
</dbReference>
<keyword evidence="4" id="KW-1185">Reference proteome</keyword>
<evidence type="ECO:0000259" key="2">
    <source>
        <dbReference type="Pfam" id="PF00144"/>
    </source>
</evidence>
<sequence>MKFSNSLFLLLFSAFILFSCKKENAKEEKINTSLPNYGNIDLDNIFHRKDRQLQNKDSIVSVIDSYYKNVWENGDLWGGFLVAKGDKILYENYRGFAQADKQEPINDTVALHVASISKTLTAMATLKLVESGKITLDDPLTKYFPKFPYPKVTVFTLLSQRSGLPKYEHFIEKIQPQPAELSKKYLTNQDILNMLIQYQPDLARETNTGFMYCNTNYAMLALLIEKVTKTPFPEAMKQMVFQPLKMKHTYIFKEKDTATAAKSFYQRGPRVYPYDRLDLIYGDKNVYTTPRDLLNFSKALFAKNFLRHDLQAMIYEPYSNEKPGVNNYGLGFRMKIFNENDKLTYHNGWWHGTNSVFGHLLKSQVTIIAIGNKYSSRVYTALALSGLFENFPYEREKIQKSMGETDTLKQNQPNDSYSE</sequence>
<dbReference type="PANTHER" id="PTHR46825">
    <property type="entry name" value="D-ALANYL-D-ALANINE-CARBOXYPEPTIDASE/ENDOPEPTIDASE AMPH"/>
    <property type="match status" value="1"/>
</dbReference>
<keyword evidence="3" id="KW-0378">Hydrolase</keyword>
<dbReference type="SUPFAM" id="SSF56601">
    <property type="entry name" value="beta-lactamase/transpeptidase-like"/>
    <property type="match status" value="1"/>
</dbReference>
<accession>A0A3G8XPR4</accession>
<proteinExistence type="predicted"/>
<dbReference type="OrthoDB" id="9793489at2"/>
<dbReference type="AlphaFoldDB" id="A0A3G8XPR4"/>